<gene>
    <name evidence="5" type="primary">dacB</name>
    <name evidence="5" type="ORF">ACFO0C_19365</name>
</gene>
<evidence type="ECO:0000256" key="4">
    <source>
        <dbReference type="SAM" id="Phobius"/>
    </source>
</evidence>
<evidence type="ECO:0000256" key="1">
    <source>
        <dbReference type="ARBA" id="ARBA00006096"/>
    </source>
</evidence>
<keyword evidence="5" id="KW-0645">Protease</keyword>
<sequence length="583" mass="58011">MAGQATVAGSAGVVDGARATGSAGALDRARAGELSGPPAALDRARAGGLTAPAGALGKARAGELADAGKAGRAAVPLNVARASVPTAPPATETGAGAGDSVGVGSGRGSRTKWVAALILIVVVGAAGLIVRPGPVDGWLDALSGEPAATTPAPAPTTPEPTPTPVLVAAEADGTAPDLAAVKAALDPLVNAKALGPTVHIQVLDVASDTVLYERNAGKQTTPASTTKVLTAATVLAARGAAYRLETRVVAGATPGEVVIIGGGDATLAVREADKDLFPGAARLDDLAAQVKKALGDVKPTRVLVDTSLFDGPETAPGWSSWDVSPGGQVARIQSLMTNAGRIAPVHNEFGGDPRFDDPALSAGKLFAKMIGAPQTKKGNAGKVESAEQASTWTPGAELGKVQSPPLVQVVDWMLQQSDNVLAEVLGRQVALAAGKEASFAGAAEAMGDKLLELGLPADQAKLYDASGLSNRNGITPTLLVETLTLAAGGSEPALGNIFNGLPVAGWSGTLETRFATPSDNATAQGVVRAKTGSLSGVNTLAGVLVTKERRVLAFAIMAKGGPDATAARAALDKVAARLVACGC</sequence>
<name>A0ABV8ISD4_9ACTN</name>
<dbReference type="Gene3D" id="3.40.710.10">
    <property type="entry name" value="DD-peptidase/beta-lactamase superfamily"/>
    <property type="match status" value="2"/>
</dbReference>
<dbReference type="InterPro" id="IPR012338">
    <property type="entry name" value="Beta-lactam/transpept-like"/>
</dbReference>
<dbReference type="PRINTS" id="PR00922">
    <property type="entry name" value="DADACBPTASE3"/>
</dbReference>
<evidence type="ECO:0000313" key="6">
    <source>
        <dbReference type="Proteomes" id="UP001595867"/>
    </source>
</evidence>
<reference evidence="6" key="1">
    <citation type="journal article" date="2019" name="Int. J. Syst. Evol. Microbiol.">
        <title>The Global Catalogue of Microorganisms (GCM) 10K type strain sequencing project: providing services to taxonomists for standard genome sequencing and annotation.</title>
        <authorList>
            <consortium name="The Broad Institute Genomics Platform"/>
            <consortium name="The Broad Institute Genome Sequencing Center for Infectious Disease"/>
            <person name="Wu L."/>
            <person name="Ma J."/>
        </authorList>
    </citation>
    <scope>NUCLEOTIDE SEQUENCE [LARGE SCALE GENOMIC DNA]</scope>
    <source>
        <strain evidence="6">TBRC 5832</strain>
    </source>
</reference>
<evidence type="ECO:0000313" key="5">
    <source>
        <dbReference type="EMBL" id="MFC4067097.1"/>
    </source>
</evidence>
<dbReference type="EC" id="3.4.16.4" evidence="5"/>
<accession>A0ABV8ISD4</accession>
<dbReference type="Proteomes" id="UP001595867">
    <property type="component" value="Unassembled WGS sequence"/>
</dbReference>
<evidence type="ECO:0000256" key="3">
    <source>
        <dbReference type="SAM" id="MobiDB-lite"/>
    </source>
</evidence>
<dbReference type="RefSeq" id="WP_378068043.1">
    <property type="nucleotide sequence ID" value="NZ_JBHSBL010000017.1"/>
</dbReference>
<comment type="caution">
    <text evidence="5">The sequence shown here is derived from an EMBL/GenBank/DDBJ whole genome shotgun (WGS) entry which is preliminary data.</text>
</comment>
<keyword evidence="6" id="KW-1185">Reference proteome</keyword>
<dbReference type="EMBL" id="JBHSBL010000017">
    <property type="protein sequence ID" value="MFC4067097.1"/>
    <property type="molecule type" value="Genomic_DNA"/>
</dbReference>
<feature type="transmembrane region" description="Helical" evidence="4">
    <location>
        <begin position="113"/>
        <end position="130"/>
    </location>
</feature>
<dbReference type="PANTHER" id="PTHR30023:SF0">
    <property type="entry name" value="PENICILLIN-SENSITIVE CARBOXYPEPTIDASE A"/>
    <property type="match status" value="1"/>
</dbReference>
<comment type="similarity">
    <text evidence="1">Belongs to the peptidase S13 family.</text>
</comment>
<keyword evidence="4" id="KW-0472">Membrane</keyword>
<protein>
    <submittedName>
        <fullName evidence="5">D-alanyl-D-alanine carboxypeptidase/D-alanyl-D-alanine-endopeptidase</fullName>
        <ecNumber evidence="5">3.4.16.4</ecNumber>
    </submittedName>
</protein>
<dbReference type="InterPro" id="IPR000667">
    <property type="entry name" value="Peptidase_S13"/>
</dbReference>
<organism evidence="5 6">
    <name type="scientific">Actinoplanes subglobosus</name>
    <dbReference type="NCBI Taxonomy" id="1547892"/>
    <lineage>
        <taxon>Bacteria</taxon>
        <taxon>Bacillati</taxon>
        <taxon>Actinomycetota</taxon>
        <taxon>Actinomycetes</taxon>
        <taxon>Micromonosporales</taxon>
        <taxon>Micromonosporaceae</taxon>
        <taxon>Actinoplanes</taxon>
    </lineage>
</organism>
<keyword evidence="4" id="KW-1133">Transmembrane helix</keyword>
<keyword evidence="4" id="KW-0812">Transmembrane</keyword>
<keyword evidence="5" id="KW-0121">Carboxypeptidase</keyword>
<keyword evidence="2 5" id="KW-0378">Hydrolase</keyword>
<feature type="compositionally biased region" description="Gly residues" evidence="3">
    <location>
        <begin position="95"/>
        <end position="105"/>
    </location>
</feature>
<proteinExistence type="inferred from homology"/>
<dbReference type="Pfam" id="PF02113">
    <property type="entry name" value="Peptidase_S13"/>
    <property type="match status" value="2"/>
</dbReference>
<dbReference type="PANTHER" id="PTHR30023">
    <property type="entry name" value="D-ALANYL-D-ALANINE CARBOXYPEPTIDASE"/>
    <property type="match status" value="1"/>
</dbReference>
<evidence type="ECO:0000256" key="2">
    <source>
        <dbReference type="ARBA" id="ARBA00022801"/>
    </source>
</evidence>
<feature type="region of interest" description="Disordered" evidence="3">
    <location>
        <begin position="85"/>
        <end position="105"/>
    </location>
</feature>
<dbReference type="SUPFAM" id="SSF56601">
    <property type="entry name" value="beta-lactamase/transpeptidase-like"/>
    <property type="match status" value="1"/>
</dbReference>
<dbReference type="NCBIfam" id="TIGR00666">
    <property type="entry name" value="PBP4"/>
    <property type="match status" value="1"/>
</dbReference>
<dbReference type="GO" id="GO:0009002">
    <property type="term" value="F:serine-type D-Ala-D-Ala carboxypeptidase activity"/>
    <property type="evidence" value="ECO:0007669"/>
    <property type="project" value="UniProtKB-EC"/>
</dbReference>